<reference evidence="1" key="1">
    <citation type="submission" date="2018-11" db="EMBL/GenBank/DDBJ databases">
        <authorList>
            <consortium name="Pathogen Informatics"/>
        </authorList>
    </citation>
    <scope>NUCLEOTIDE SEQUENCE</scope>
</reference>
<keyword evidence="2" id="KW-1185">Reference proteome</keyword>
<gene>
    <name evidence="1" type="ORF">PXEA_LOCUS24239</name>
</gene>
<sequence length="47" mass="5553">MLFRDVQEMVVGRVRDTAEFLDSDEHTRVISLSLLPAHYIQQTTDYR</sequence>
<proteinExistence type="predicted"/>
<dbReference type="OrthoDB" id="3176171at2759"/>
<evidence type="ECO:0000313" key="2">
    <source>
        <dbReference type="Proteomes" id="UP000784294"/>
    </source>
</evidence>
<organism evidence="1 2">
    <name type="scientific">Protopolystoma xenopodis</name>
    <dbReference type="NCBI Taxonomy" id="117903"/>
    <lineage>
        <taxon>Eukaryota</taxon>
        <taxon>Metazoa</taxon>
        <taxon>Spiralia</taxon>
        <taxon>Lophotrochozoa</taxon>
        <taxon>Platyhelminthes</taxon>
        <taxon>Monogenea</taxon>
        <taxon>Polyopisthocotylea</taxon>
        <taxon>Polystomatidea</taxon>
        <taxon>Polystomatidae</taxon>
        <taxon>Protopolystoma</taxon>
    </lineage>
</organism>
<protein>
    <submittedName>
        <fullName evidence="1">Uncharacterized protein</fullName>
    </submittedName>
</protein>
<dbReference type="EMBL" id="CAAALY010115695">
    <property type="protein sequence ID" value="VEL30799.1"/>
    <property type="molecule type" value="Genomic_DNA"/>
</dbReference>
<name>A0A448X8Q0_9PLAT</name>
<dbReference type="Proteomes" id="UP000784294">
    <property type="component" value="Unassembled WGS sequence"/>
</dbReference>
<comment type="caution">
    <text evidence="1">The sequence shown here is derived from an EMBL/GenBank/DDBJ whole genome shotgun (WGS) entry which is preliminary data.</text>
</comment>
<evidence type="ECO:0000313" key="1">
    <source>
        <dbReference type="EMBL" id="VEL30799.1"/>
    </source>
</evidence>
<accession>A0A448X8Q0</accession>
<dbReference type="AlphaFoldDB" id="A0A448X8Q0"/>